<dbReference type="InterPro" id="IPR012334">
    <property type="entry name" value="Pectin_lyas_fold"/>
</dbReference>
<dbReference type="GeneID" id="28663388"/>
<reference evidence="7" key="1">
    <citation type="submission" date="2015-08" db="EMBL/GenBank/DDBJ databases">
        <title>Comparative genomics of the Campylobacter concisus group.</title>
        <authorList>
            <person name="Miller W.G."/>
            <person name="Yee E."/>
            <person name="Chapman M.H."/>
            <person name="Huynh S."/>
            <person name="Bono J.L."/>
            <person name="On S.L.W."/>
            <person name="St Leger J."/>
            <person name="Foster G."/>
            <person name="Parker C.T."/>
        </authorList>
    </citation>
    <scope>NUCLEOTIDE SEQUENCE [LARGE SCALE GENOMIC DNA]</scope>
    <source>
        <strain evidence="7">ATCC 33237</strain>
    </source>
</reference>
<evidence type="ECO:0000256" key="2">
    <source>
        <dbReference type="ARBA" id="ARBA00022737"/>
    </source>
</evidence>
<gene>
    <name evidence="6" type="primary">nosD</name>
    <name evidence="6" type="ORF">CCON33237_1707</name>
</gene>
<keyword evidence="2" id="KW-0677">Repeat</keyword>
<accession>A0A0M4SCY2</accession>
<dbReference type="PANTHER" id="PTHR22990:SF15">
    <property type="entry name" value="F-BOX ONLY PROTEIN 10"/>
    <property type="match status" value="1"/>
</dbReference>
<proteinExistence type="predicted"/>
<evidence type="ECO:0000256" key="1">
    <source>
        <dbReference type="ARBA" id="ARBA00004906"/>
    </source>
</evidence>
<protein>
    <submittedName>
        <fullName evidence="6">Copper ABC transporter NosDFY, periplasmic copper-binding protein NosD</fullName>
    </submittedName>
</protein>
<dbReference type="InterPro" id="IPR006626">
    <property type="entry name" value="PbH1"/>
</dbReference>
<dbReference type="InterPro" id="IPR022441">
    <property type="entry name" value="Para_beta_helix_rpt-2"/>
</dbReference>
<dbReference type="SMART" id="SM00710">
    <property type="entry name" value="PbH1"/>
    <property type="match status" value="8"/>
</dbReference>
<feature type="chain" id="PRO_5005801777" evidence="4">
    <location>
        <begin position="19"/>
        <end position="418"/>
    </location>
</feature>
<name>A0A0M4SCY2_9BACT</name>
<feature type="signal peptide" evidence="4">
    <location>
        <begin position="1"/>
        <end position="18"/>
    </location>
</feature>
<dbReference type="SUPFAM" id="SSF51126">
    <property type="entry name" value="Pectin lyase-like"/>
    <property type="match status" value="1"/>
</dbReference>
<dbReference type="InterPro" id="IPR051550">
    <property type="entry name" value="SCF-Subunits/Alg-Epimerases"/>
</dbReference>
<dbReference type="EMBL" id="CP012541">
    <property type="protein sequence ID" value="ALF48347.1"/>
    <property type="molecule type" value="Genomic_DNA"/>
</dbReference>
<dbReference type="InterPro" id="IPR026464">
    <property type="entry name" value="NosD_copper_fam"/>
</dbReference>
<dbReference type="AlphaFoldDB" id="A0A0M4SCY2"/>
<evidence type="ECO:0000256" key="3">
    <source>
        <dbReference type="ARBA" id="ARBA00022786"/>
    </source>
</evidence>
<dbReference type="KEGG" id="ccoc:CCON33237_1707"/>
<feature type="domain" description="Periplasmic copper-binding protein NosD beta helix" evidence="5">
    <location>
        <begin position="147"/>
        <end position="331"/>
    </location>
</feature>
<dbReference type="Proteomes" id="UP000066049">
    <property type="component" value="Chromosome"/>
</dbReference>
<evidence type="ECO:0000256" key="4">
    <source>
        <dbReference type="SAM" id="SignalP"/>
    </source>
</evidence>
<dbReference type="RefSeq" id="WP_054197256.1">
    <property type="nucleotide sequence ID" value="NZ_CABMKQ010000033.1"/>
</dbReference>
<sequence>MRKFFKFALAFLPIFSSANILQDAINNASPGDVIKLGDGIYEGSITINKPLSIVGEGKNAHIKGNGKGTVVKIIASNVTLRNLKISGSGNDLGELDAGIGCDKANNVLVTQNDLSDVLFGVDFKECSSSKITENNITSKKGASLGFRGDAVRLWYSHENLIEGNYIYDSRDMVAWYASHNKFLKNKAIRGRYSLHFMYANQNLVENNDFIGNAVGMFFMYSAGSNIKNNLVMDSDGAFGIGIGLKDVSNFTIENNTLIYNARGILLDNSPFQPGSTINFLGNKILHNVVGVYFHATQGTSIFENNDFIGNMDIVANDTPGDKMALNRWSKNYYDEYESFDRDKDGYGDTPFMHLSYADQLWQYYPNLQFFYGSSVFSILNFLAKLAPFSEPVKLLEDSTPRIKPLDASNFNALKAKRG</sequence>
<organism evidence="6 7">
    <name type="scientific">Campylobacter concisus</name>
    <dbReference type="NCBI Taxonomy" id="199"/>
    <lineage>
        <taxon>Bacteria</taxon>
        <taxon>Pseudomonadati</taxon>
        <taxon>Campylobacterota</taxon>
        <taxon>Epsilonproteobacteria</taxon>
        <taxon>Campylobacterales</taxon>
        <taxon>Campylobacteraceae</taxon>
        <taxon>Campylobacter</taxon>
    </lineage>
</organism>
<comment type="pathway">
    <text evidence="1">Protein modification; protein ubiquitination.</text>
</comment>
<keyword evidence="4" id="KW-0732">Signal</keyword>
<dbReference type="NCBIfam" id="TIGR04247">
    <property type="entry name" value="NosD_copper_fam"/>
    <property type="match status" value="1"/>
</dbReference>
<evidence type="ECO:0000313" key="6">
    <source>
        <dbReference type="EMBL" id="ALF48347.1"/>
    </source>
</evidence>
<dbReference type="Pfam" id="PF05048">
    <property type="entry name" value="NosD"/>
    <property type="match status" value="1"/>
</dbReference>
<evidence type="ECO:0000313" key="7">
    <source>
        <dbReference type="Proteomes" id="UP000066049"/>
    </source>
</evidence>
<dbReference type="InterPro" id="IPR007742">
    <property type="entry name" value="NosD_dom"/>
</dbReference>
<dbReference type="PATRIC" id="fig|199.248.peg.1760"/>
<dbReference type="NCBIfam" id="TIGR03804">
    <property type="entry name" value="para_beta_helix"/>
    <property type="match status" value="1"/>
</dbReference>
<dbReference type="PANTHER" id="PTHR22990">
    <property type="entry name" value="F-BOX ONLY PROTEIN"/>
    <property type="match status" value="1"/>
</dbReference>
<evidence type="ECO:0000259" key="5">
    <source>
        <dbReference type="Pfam" id="PF05048"/>
    </source>
</evidence>
<dbReference type="Gene3D" id="2.160.20.10">
    <property type="entry name" value="Single-stranded right-handed beta-helix, Pectin lyase-like"/>
    <property type="match status" value="1"/>
</dbReference>
<dbReference type="InterPro" id="IPR011050">
    <property type="entry name" value="Pectin_lyase_fold/virulence"/>
</dbReference>
<keyword evidence="3" id="KW-0833">Ubl conjugation pathway</keyword>